<evidence type="ECO:0000313" key="4">
    <source>
        <dbReference type="Proteomes" id="UP001147733"/>
    </source>
</evidence>
<dbReference type="GeneID" id="81380175"/>
<accession>A0A9W9P9V6</accession>
<feature type="domain" description="Subtelomeric hrmA-associated cluster protein AFUB-079030/YDR124W-like helical bundle" evidence="2">
    <location>
        <begin position="158"/>
        <end position="289"/>
    </location>
</feature>
<evidence type="ECO:0000259" key="2">
    <source>
        <dbReference type="Pfam" id="PF11001"/>
    </source>
</evidence>
<evidence type="ECO:0000256" key="1">
    <source>
        <dbReference type="SAM" id="MobiDB-lite"/>
    </source>
</evidence>
<sequence>MAFPHFALIYIDWEGNLRHESSPSIANSRKTILSPRVTDEFLRAVARSRNAISPKSPYELGLPPKPHLMSSGQSPILIQTLPGTAWSNVNRSVLDGHFSVPAAPTPASMPPIMWETPPGSGMSPRLSIQNLEPTQHRGPWGANPGMKSDQKAFISVRESDFLRRYYEKIFQNLQQSNCRVLAKAYVKLVEPRKQVKYPYNGRKIVFGKIQQLEPEETKPPWWPTGVSHREPDHLPKSERIRLLIHILCELRTSYGITAQRLEAADQPIRRQIIPMERLKILDEVYRVRKEEEKFLDGVTGMRKVKPSPSWRGSKADRYADGRNMVSISGPNLPDAAEALVSWVKQVQSPIPIEGNPGPDPKPESLSIRSRSTRANPEQPIFVPGEEVAVNPQSIPSLSTQIHQDLSIHPRYGYTRVSNSPQAKRKWQHFEAEPSATLSPHSVGHYFPNFVGSQTFLAGPYGDSRGFTLPAGILPGQAIPEPSRKAMKQYEYPNYFEG</sequence>
<dbReference type="Pfam" id="PF11001">
    <property type="entry name" value="AFUB_07903_YDR124W_hel"/>
    <property type="match status" value="1"/>
</dbReference>
<protein>
    <recommendedName>
        <fullName evidence="2">Subtelomeric hrmA-associated cluster protein AFUB-079030/YDR124W-like helical bundle domain-containing protein</fullName>
    </recommendedName>
</protein>
<comment type="caution">
    <text evidence="3">The sequence shown here is derived from an EMBL/GenBank/DDBJ whole genome shotgun (WGS) entry which is preliminary data.</text>
</comment>
<dbReference type="InterPro" id="IPR047092">
    <property type="entry name" value="AFUB_07903/YDR124W-like_hel"/>
</dbReference>
<reference evidence="3" key="1">
    <citation type="submission" date="2022-11" db="EMBL/GenBank/DDBJ databases">
        <authorList>
            <person name="Petersen C."/>
        </authorList>
    </citation>
    <scope>NUCLEOTIDE SEQUENCE</scope>
    <source>
        <strain evidence="3">IBT 23319</strain>
    </source>
</reference>
<evidence type="ECO:0000313" key="3">
    <source>
        <dbReference type="EMBL" id="KAJ5240497.1"/>
    </source>
</evidence>
<dbReference type="Proteomes" id="UP001147733">
    <property type="component" value="Unassembled WGS sequence"/>
</dbReference>
<keyword evidence="4" id="KW-1185">Reference proteome</keyword>
<dbReference type="EMBL" id="JAPQKT010000002">
    <property type="protein sequence ID" value="KAJ5240497.1"/>
    <property type="molecule type" value="Genomic_DNA"/>
</dbReference>
<dbReference type="OrthoDB" id="5338458at2759"/>
<name>A0A9W9P9V6_PENCI</name>
<proteinExistence type="predicted"/>
<dbReference type="PANTHER" id="PTHR36102">
    <property type="entry name" value="CHROMOSOME 10, WHOLE GENOME SHOTGUN SEQUENCE"/>
    <property type="match status" value="1"/>
</dbReference>
<dbReference type="RefSeq" id="XP_056503502.1">
    <property type="nucleotide sequence ID" value="XM_056641008.1"/>
</dbReference>
<organism evidence="3 4">
    <name type="scientific">Penicillium citrinum</name>
    <dbReference type="NCBI Taxonomy" id="5077"/>
    <lineage>
        <taxon>Eukaryota</taxon>
        <taxon>Fungi</taxon>
        <taxon>Dikarya</taxon>
        <taxon>Ascomycota</taxon>
        <taxon>Pezizomycotina</taxon>
        <taxon>Eurotiomycetes</taxon>
        <taxon>Eurotiomycetidae</taxon>
        <taxon>Eurotiales</taxon>
        <taxon>Aspergillaceae</taxon>
        <taxon>Penicillium</taxon>
    </lineage>
</organism>
<gene>
    <name evidence="3" type="ORF">N7469_002088</name>
</gene>
<reference evidence="3" key="2">
    <citation type="journal article" date="2023" name="IMA Fungus">
        <title>Comparative genomic study of the Penicillium genus elucidates a diverse pangenome and 15 lateral gene transfer events.</title>
        <authorList>
            <person name="Petersen C."/>
            <person name="Sorensen T."/>
            <person name="Nielsen M.R."/>
            <person name="Sondergaard T.E."/>
            <person name="Sorensen J.L."/>
            <person name="Fitzpatrick D.A."/>
            <person name="Frisvad J.C."/>
            <person name="Nielsen K.L."/>
        </authorList>
    </citation>
    <scope>NUCLEOTIDE SEQUENCE</scope>
    <source>
        <strain evidence="3">IBT 23319</strain>
    </source>
</reference>
<dbReference type="AlphaFoldDB" id="A0A9W9P9V6"/>
<dbReference type="PANTHER" id="PTHR36102:SF1">
    <property type="entry name" value="YDR124W-LIKE HELICAL BUNDLE DOMAIN-CONTAINING PROTEIN"/>
    <property type="match status" value="1"/>
</dbReference>
<feature type="region of interest" description="Disordered" evidence="1">
    <location>
        <begin position="349"/>
        <end position="368"/>
    </location>
</feature>
<dbReference type="InterPro" id="IPR021264">
    <property type="entry name" value="AFUB_079030/YDR124W-like"/>
</dbReference>